<reference evidence="2" key="1">
    <citation type="submission" date="2020-11" db="EMBL/GenBank/DDBJ databases">
        <title>Adaptations for nitrogen fixation in a non-lichenized fungal sporocarp promotes dispersal by wood-feeding termites.</title>
        <authorList>
            <consortium name="DOE Joint Genome Institute"/>
            <person name="Koch R.A."/>
            <person name="Yoon G."/>
            <person name="Arayal U."/>
            <person name="Lail K."/>
            <person name="Amirebrahimi M."/>
            <person name="Labutti K."/>
            <person name="Lipzen A."/>
            <person name="Riley R."/>
            <person name="Barry K."/>
            <person name="Henrissat B."/>
            <person name="Grigoriev I.V."/>
            <person name="Herr J.R."/>
            <person name="Aime M.C."/>
        </authorList>
    </citation>
    <scope>NUCLEOTIDE SEQUENCE</scope>
    <source>
        <strain evidence="2">MCA 3950</strain>
    </source>
</reference>
<dbReference type="EMBL" id="MU250538">
    <property type="protein sequence ID" value="KAG7445078.1"/>
    <property type="molecule type" value="Genomic_DNA"/>
</dbReference>
<sequence>MQGKDDLIASHQRIVAELMDKISGLEESNRRLVLAVSNPSSQFPQLANASLDYKDTAAELDKRACAMQKERDSEILELKTQVTSLIASLRDSKSSTINQVAILESRKKKLLGDKNLLSAKVEKEKMLESRKLVAEWEGYQHRAVEIGVVNAQLALDLDFAKYLVKLLTTNEVLFQKLIELGTDAIGLEIKTARLTDEIVLLRKSLREYEEEKELEEAVLNLDNEDQSSTEVISNEHSDSFTSSIASATSDFIFVCAEESSSSLEVVSSSAGCDNGAEKQTFGWQYHSVER</sequence>
<dbReference type="GeneID" id="66106548"/>
<dbReference type="Proteomes" id="UP000812287">
    <property type="component" value="Unassembled WGS sequence"/>
</dbReference>
<evidence type="ECO:0000256" key="1">
    <source>
        <dbReference type="SAM" id="Coils"/>
    </source>
</evidence>
<keyword evidence="1" id="KW-0175">Coiled coil</keyword>
<evidence type="ECO:0000313" key="2">
    <source>
        <dbReference type="EMBL" id="KAG7445078.1"/>
    </source>
</evidence>
<proteinExistence type="predicted"/>
<keyword evidence="3" id="KW-1185">Reference proteome</keyword>
<dbReference type="AlphaFoldDB" id="A0A9P7VPM2"/>
<feature type="coiled-coil region" evidence="1">
    <location>
        <begin position="191"/>
        <end position="225"/>
    </location>
</feature>
<gene>
    <name evidence="2" type="ORF">BT62DRAFT_920828</name>
</gene>
<protein>
    <submittedName>
        <fullName evidence="2">Uncharacterized protein</fullName>
    </submittedName>
</protein>
<comment type="caution">
    <text evidence="2">The sequence shown here is derived from an EMBL/GenBank/DDBJ whole genome shotgun (WGS) entry which is preliminary data.</text>
</comment>
<name>A0A9P7VPM2_9AGAR</name>
<organism evidence="2 3">
    <name type="scientific">Guyanagaster necrorhizus</name>
    <dbReference type="NCBI Taxonomy" id="856835"/>
    <lineage>
        <taxon>Eukaryota</taxon>
        <taxon>Fungi</taxon>
        <taxon>Dikarya</taxon>
        <taxon>Basidiomycota</taxon>
        <taxon>Agaricomycotina</taxon>
        <taxon>Agaricomycetes</taxon>
        <taxon>Agaricomycetidae</taxon>
        <taxon>Agaricales</taxon>
        <taxon>Marasmiineae</taxon>
        <taxon>Physalacriaceae</taxon>
        <taxon>Guyanagaster</taxon>
    </lineage>
</organism>
<accession>A0A9P7VPM2</accession>
<dbReference type="OrthoDB" id="6105938at2759"/>
<evidence type="ECO:0000313" key="3">
    <source>
        <dbReference type="Proteomes" id="UP000812287"/>
    </source>
</evidence>
<dbReference type="RefSeq" id="XP_043038578.1">
    <property type="nucleotide sequence ID" value="XM_043184251.1"/>
</dbReference>